<dbReference type="AlphaFoldDB" id="A0A8E2E2S6"/>
<protein>
    <submittedName>
        <fullName evidence="2">Uncharacterized protein</fullName>
    </submittedName>
</protein>
<dbReference type="Proteomes" id="UP000250266">
    <property type="component" value="Unassembled WGS sequence"/>
</dbReference>
<accession>A0A8E2E2S6</accession>
<evidence type="ECO:0000313" key="3">
    <source>
        <dbReference type="Proteomes" id="UP000250266"/>
    </source>
</evidence>
<proteinExistence type="predicted"/>
<keyword evidence="3" id="KW-1185">Reference proteome</keyword>
<feature type="compositionally biased region" description="Basic and acidic residues" evidence="1">
    <location>
        <begin position="258"/>
        <end position="274"/>
    </location>
</feature>
<feature type="region of interest" description="Disordered" evidence="1">
    <location>
        <begin position="182"/>
        <end position="244"/>
    </location>
</feature>
<feature type="region of interest" description="Disordered" evidence="1">
    <location>
        <begin position="643"/>
        <end position="665"/>
    </location>
</feature>
<evidence type="ECO:0000313" key="2">
    <source>
        <dbReference type="EMBL" id="OCK76321.1"/>
    </source>
</evidence>
<feature type="region of interest" description="Disordered" evidence="1">
    <location>
        <begin position="256"/>
        <end position="283"/>
    </location>
</feature>
<feature type="compositionally biased region" description="Polar residues" evidence="1">
    <location>
        <begin position="206"/>
        <end position="220"/>
    </location>
</feature>
<name>A0A8E2E2S6_9PEZI</name>
<reference evidence="2 3" key="1">
    <citation type="journal article" date="2016" name="Nat. Commun.">
        <title>Ectomycorrhizal ecology is imprinted in the genome of the dominant symbiotic fungus Cenococcum geophilum.</title>
        <authorList>
            <consortium name="DOE Joint Genome Institute"/>
            <person name="Peter M."/>
            <person name="Kohler A."/>
            <person name="Ohm R.A."/>
            <person name="Kuo A."/>
            <person name="Krutzmann J."/>
            <person name="Morin E."/>
            <person name="Arend M."/>
            <person name="Barry K.W."/>
            <person name="Binder M."/>
            <person name="Choi C."/>
            <person name="Clum A."/>
            <person name="Copeland A."/>
            <person name="Grisel N."/>
            <person name="Haridas S."/>
            <person name="Kipfer T."/>
            <person name="LaButti K."/>
            <person name="Lindquist E."/>
            <person name="Lipzen A."/>
            <person name="Maire R."/>
            <person name="Meier B."/>
            <person name="Mihaltcheva S."/>
            <person name="Molinier V."/>
            <person name="Murat C."/>
            <person name="Poggeler S."/>
            <person name="Quandt C.A."/>
            <person name="Sperisen C."/>
            <person name="Tritt A."/>
            <person name="Tisserant E."/>
            <person name="Crous P.W."/>
            <person name="Henrissat B."/>
            <person name="Nehls U."/>
            <person name="Egli S."/>
            <person name="Spatafora J.W."/>
            <person name="Grigoriev I.V."/>
            <person name="Martin F.M."/>
        </authorList>
    </citation>
    <scope>NUCLEOTIDE SEQUENCE [LARGE SCALE GENOMIC DNA]</scope>
    <source>
        <strain evidence="2 3">CBS 459.81</strain>
    </source>
</reference>
<dbReference type="EMBL" id="KV745221">
    <property type="protein sequence ID" value="OCK76321.1"/>
    <property type="molecule type" value="Genomic_DNA"/>
</dbReference>
<evidence type="ECO:0000256" key="1">
    <source>
        <dbReference type="SAM" id="MobiDB-lite"/>
    </source>
</evidence>
<gene>
    <name evidence="2" type="ORF">K432DRAFT_396538</name>
</gene>
<sequence>MPFNPTSTSTAVHHPASNISCPTPLLSLSTMPPLSPSTMSAVWPVVAIGLATVMNEPPVVFVAVLFALYHIVLAKQPKAEDISEIYSVQQSTNLRPGFFEQEINEYAPTPDCDPPKSLQIKQQEGIVDGTIGLTPHIHSNLLNVSPPQTPHEKPLLDHVELPRSPLLHEVYNNDTSSLDVEDEAIGSHGDDSCSSDSEDGAIQPHPSDNTTRLEDNNSSYLKDGGIKFHSSNTSNLPEESPVSKLHASKNFAQVSIHKTAETQKVKRTFPKLEPDPNNQYERPRMKGYFRSWKGQPGVNTFDYQAPFQSKREYISFFPGLTGNFVMDELVWLKSAIPFNLQRSSGTKTPKLEEESDEGLLHETIMDSPTFRKYDHTFRNVGRGLHRLNATWAISYMRKAVAIKDSSNVTPHSVGKSFGLHYSDIESNDSDIDTFIPEESSDGEKIAEDAISYHVTGLRADNEENAFSSAPNVDAPVPRCSIGRSAGFPRFLDKTVTVGEINGVTSSPKWDGDSLAFGKKVPVSLASASEGLPANFSSVLAQQRLLPFHADVELEHPKPVVGKEQAISKQLMKVAYRAFSFDSIPRDKWTEVRKASRTYNHLTPVFQGTSVPLQEQTASKWALPMAVGQSPHLPIPTPIQRPSQISSQYGYSQHPGPASRHTESASQHLNRFFPLRERLAQPQAVLNQQLRSRFLVPGIIGQERLLQPAYAPVHGVNLKRAPHGLIPPPIMRFANHKEISSCGEKKKSRFFP</sequence>
<organism evidence="2 3">
    <name type="scientific">Lepidopterella palustris CBS 459.81</name>
    <dbReference type="NCBI Taxonomy" id="1314670"/>
    <lineage>
        <taxon>Eukaryota</taxon>
        <taxon>Fungi</taxon>
        <taxon>Dikarya</taxon>
        <taxon>Ascomycota</taxon>
        <taxon>Pezizomycotina</taxon>
        <taxon>Dothideomycetes</taxon>
        <taxon>Pleosporomycetidae</taxon>
        <taxon>Mytilinidiales</taxon>
        <taxon>Argynnaceae</taxon>
        <taxon>Lepidopterella</taxon>
    </lineage>
</organism>